<dbReference type="EMBL" id="CAMAPF010000104">
    <property type="protein sequence ID" value="CAH9099193.1"/>
    <property type="molecule type" value="Genomic_DNA"/>
</dbReference>
<dbReference type="AlphaFoldDB" id="A0AAV0DIX7"/>
<feature type="region of interest" description="Disordered" evidence="5">
    <location>
        <begin position="459"/>
        <end position="571"/>
    </location>
</feature>
<protein>
    <recommendedName>
        <fullName evidence="10">Transcription factor GTE4-like</fullName>
    </recommendedName>
</protein>
<evidence type="ECO:0000259" key="6">
    <source>
        <dbReference type="PROSITE" id="PS50014"/>
    </source>
</evidence>
<feature type="compositionally biased region" description="Polar residues" evidence="5">
    <location>
        <begin position="502"/>
        <end position="517"/>
    </location>
</feature>
<dbReference type="PRINTS" id="PR00503">
    <property type="entry name" value="BROMODOMAIN"/>
</dbReference>
<evidence type="ECO:0000313" key="8">
    <source>
        <dbReference type="EMBL" id="CAH9099193.1"/>
    </source>
</evidence>
<feature type="region of interest" description="Disordered" evidence="5">
    <location>
        <begin position="24"/>
        <end position="90"/>
    </location>
</feature>
<dbReference type="InterPro" id="IPR037377">
    <property type="entry name" value="GTE_bromo"/>
</dbReference>
<keyword evidence="1" id="KW-0805">Transcription regulation</keyword>
<evidence type="ECO:0000256" key="4">
    <source>
        <dbReference type="PROSITE-ProRule" id="PRU00035"/>
    </source>
</evidence>
<keyword evidence="2 4" id="KW-0103">Bromodomain</keyword>
<feature type="region of interest" description="Disordered" evidence="5">
    <location>
        <begin position="198"/>
        <end position="221"/>
    </location>
</feature>
<dbReference type="Gene3D" id="1.20.920.10">
    <property type="entry name" value="Bromodomain-like"/>
    <property type="match status" value="1"/>
</dbReference>
<feature type="region of interest" description="Disordered" evidence="5">
    <location>
        <begin position="332"/>
        <end position="391"/>
    </location>
</feature>
<gene>
    <name evidence="8" type="ORF">CEPIT_LOCUS14837</name>
</gene>
<name>A0AAV0DIX7_9ASTE</name>
<feature type="domain" description="Bromo" evidence="6">
    <location>
        <begin position="239"/>
        <end position="311"/>
    </location>
</feature>
<dbReference type="PROSITE" id="PS51525">
    <property type="entry name" value="NET"/>
    <property type="match status" value="1"/>
</dbReference>
<dbReference type="InterPro" id="IPR036427">
    <property type="entry name" value="Bromodomain-like_sf"/>
</dbReference>
<sequence length="571" mass="62832">MSGGGVSGGQEGFKEKLGLGDKVYTRKSIKGVKKTSKNSGNPTEELHTQAQAAEEAEWSQPLVNSLPIVPREGSSSLNRSSAAPLSSRGVVAGSEGAKLGLTMQENRVTISISSMKSKREMRELRRKLQSELDVIRSLVKNIESKDTHKNGPIGPLHQLSVSVLENSDGVNDNIDKDKRTPKANQLYRNSDFLLAKDKIPPSESNKKAKTNTKAGHGFGSGKPSNQVYKNCCALLERLMKHKHGWVFNQPVDTVGLGLHDYYDIIKQPMDLGTVKSRLDSNWYKSPREFAEDVRLTFRNAMTYNPKGQDVHVMAEQLLQIFDNKWAPIEAEVGLPTPTSTRKAPKLPNSEMRKLAGRPEPLTDSKPKLKSTQPGRIAAPKKPKAKDPDKRDMTYDEKQKLSMNLQSLPSEKLESVVQIIRKRNSSLCQQDDEIEVDIDSVDIETLWELDRFVTNYKKSLSKNKRKAEMPDPASQPVQEDEQPVKEKQIEASVALETAMDAVNKTQSEGNSAERNVISSAPAEGENVENNATKSSSSSIDSASSSSGSQSESSSEGGSDAEHSPKIQQLQSV</sequence>
<evidence type="ECO:0008006" key="10">
    <source>
        <dbReference type="Google" id="ProtNLM"/>
    </source>
</evidence>
<dbReference type="Gene3D" id="1.20.1270.220">
    <property type="match status" value="1"/>
</dbReference>
<dbReference type="SUPFAM" id="SSF47370">
    <property type="entry name" value="Bromodomain"/>
    <property type="match status" value="1"/>
</dbReference>
<dbReference type="SMART" id="SM00297">
    <property type="entry name" value="BROMO"/>
    <property type="match status" value="1"/>
</dbReference>
<feature type="domain" description="NET" evidence="7">
    <location>
        <begin position="382"/>
        <end position="463"/>
    </location>
</feature>
<evidence type="ECO:0000313" key="9">
    <source>
        <dbReference type="Proteomes" id="UP001152523"/>
    </source>
</evidence>
<comment type="caution">
    <text evidence="8">The sequence shown here is derived from an EMBL/GenBank/DDBJ whole genome shotgun (WGS) entry which is preliminary data.</text>
</comment>
<dbReference type="InterPro" id="IPR001487">
    <property type="entry name" value="Bromodomain"/>
</dbReference>
<dbReference type="CDD" id="cd05506">
    <property type="entry name" value="Bromo_plant1"/>
    <property type="match status" value="1"/>
</dbReference>
<feature type="compositionally biased region" description="Low complexity" evidence="5">
    <location>
        <begin position="533"/>
        <end position="556"/>
    </location>
</feature>
<evidence type="ECO:0000256" key="1">
    <source>
        <dbReference type="ARBA" id="ARBA00023015"/>
    </source>
</evidence>
<evidence type="ECO:0000256" key="2">
    <source>
        <dbReference type="ARBA" id="ARBA00023117"/>
    </source>
</evidence>
<feature type="compositionally biased region" description="Basic residues" evidence="5">
    <location>
        <begin position="25"/>
        <end position="36"/>
    </location>
</feature>
<dbReference type="Pfam" id="PF00439">
    <property type="entry name" value="Bromodomain"/>
    <property type="match status" value="1"/>
</dbReference>
<organism evidence="8 9">
    <name type="scientific">Cuscuta epithymum</name>
    <dbReference type="NCBI Taxonomy" id="186058"/>
    <lineage>
        <taxon>Eukaryota</taxon>
        <taxon>Viridiplantae</taxon>
        <taxon>Streptophyta</taxon>
        <taxon>Embryophyta</taxon>
        <taxon>Tracheophyta</taxon>
        <taxon>Spermatophyta</taxon>
        <taxon>Magnoliopsida</taxon>
        <taxon>eudicotyledons</taxon>
        <taxon>Gunneridae</taxon>
        <taxon>Pentapetalae</taxon>
        <taxon>asterids</taxon>
        <taxon>lamiids</taxon>
        <taxon>Solanales</taxon>
        <taxon>Convolvulaceae</taxon>
        <taxon>Cuscuteae</taxon>
        <taxon>Cuscuta</taxon>
        <taxon>Cuscuta subgen. Cuscuta</taxon>
    </lineage>
</organism>
<dbReference type="InterPro" id="IPR027353">
    <property type="entry name" value="NET_dom"/>
</dbReference>
<reference evidence="8" key="1">
    <citation type="submission" date="2022-07" db="EMBL/GenBank/DDBJ databases">
        <authorList>
            <person name="Macas J."/>
            <person name="Novak P."/>
            <person name="Neumann P."/>
        </authorList>
    </citation>
    <scope>NUCLEOTIDE SEQUENCE</scope>
</reference>
<dbReference type="Pfam" id="PF17035">
    <property type="entry name" value="BET"/>
    <property type="match status" value="1"/>
</dbReference>
<feature type="compositionally biased region" description="Polar residues" evidence="5">
    <location>
        <begin position="73"/>
        <end position="84"/>
    </location>
</feature>
<dbReference type="Proteomes" id="UP001152523">
    <property type="component" value="Unassembled WGS sequence"/>
</dbReference>
<dbReference type="PROSITE" id="PS50014">
    <property type="entry name" value="BROMODOMAIN_2"/>
    <property type="match status" value="1"/>
</dbReference>
<evidence type="ECO:0000259" key="7">
    <source>
        <dbReference type="PROSITE" id="PS51525"/>
    </source>
</evidence>
<evidence type="ECO:0000256" key="3">
    <source>
        <dbReference type="ARBA" id="ARBA00023163"/>
    </source>
</evidence>
<evidence type="ECO:0000256" key="5">
    <source>
        <dbReference type="SAM" id="MobiDB-lite"/>
    </source>
</evidence>
<dbReference type="PANTHER" id="PTHR45926">
    <property type="entry name" value="OSJNBA0053K19.4 PROTEIN"/>
    <property type="match status" value="1"/>
</dbReference>
<dbReference type="InterPro" id="IPR038336">
    <property type="entry name" value="NET_sf"/>
</dbReference>
<accession>A0AAV0DIX7</accession>
<keyword evidence="9" id="KW-1185">Reference proteome</keyword>
<proteinExistence type="predicted"/>
<keyword evidence="3" id="KW-0804">Transcription</keyword>